<dbReference type="InterPro" id="IPR027408">
    <property type="entry name" value="PNPase/RNase_PH_dom_sf"/>
</dbReference>
<dbReference type="GO" id="GO:0000177">
    <property type="term" value="C:cytoplasmic exosome (RNase complex)"/>
    <property type="evidence" value="ECO:0007669"/>
    <property type="project" value="TreeGrafter"/>
</dbReference>
<evidence type="ECO:0000256" key="17">
    <source>
        <dbReference type="ARBA" id="ARBA00064827"/>
    </source>
</evidence>
<dbReference type="GO" id="GO:0034475">
    <property type="term" value="P:U4 snRNA 3'-end processing"/>
    <property type="evidence" value="ECO:0007669"/>
    <property type="project" value="TreeGrafter"/>
</dbReference>
<evidence type="ECO:0000256" key="4">
    <source>
        <dbReference type="ARBA" id="ARBA00006678"/>
    </source>
</evidence>
<keyword evidence="8" id="KW-0698">rRNA processing</keyword>
<evidence type="ECO:0000256" key="9">
    <source>
        <dbReference type="ARBA" id="ARBA00022737"/>
    </source>
</evidence>
<dbReference type="GO" id="GO:0034476">
    <property type="term" value="P:U5 snRNA 3'-end processing"/>
    <property type="evidence" value="ECO:0007669"/>
    <property type="project" value="TreeGrafter"/>
</dbReference>
<dbReference type="InterPro" id="IPR020892">
    <property type="entry name" value="Cyclophilin-type_PPIase_CS"/>
</dbReference>
<name>A0AAU9WU01_9CNID</name>
<dbReference type="GO" id="GO:0016075">
    <property type="term" value="P:rRNA catabolic process"/>
    <property type="evidence" value="ECO:0007669"/>
    <property type="project" value="TreeGrafter"/>
</dbReference>
<reference evidence="25 26" key="1">
    <citation type="submission" date="2022-05" db="EMBL/GenBank/DDBJ databases">
        <authorList>
            <consortium name="Genoscope - CEA"/>
            <person name="William W."/>
        </authorList>
    </citation>
    <scope>NUCLEOTIDE SEQUENCE [LARGE SCALE GENOMIC DNA]</scope>
</reference>
<evidence type="ECO:0000256" key="13">
    <source>
        <dbReference type="ARBA" id="ARBA00023110"/>
    </source>
</evidence>
<dbReference type="GO" id="GO:0034473">
    <property type="term" value="P:U1 snRNA 3'-end processing"/>
    <property type="evidence" value="ECO:0007669"/>
    <property type="project" value="TreeGrafter"/>
</dbReference>
<evidence type="ECO:0000256" key="11">
    <source>
        <dbReference type="ARBA" id="ARBA00022835"/>
    </source>
</evidence>
<dbReference type="InterPro" id="IPR033100">
    <property type="entry name" value="Rrp45"/>
</dbReference>
<dbReference type="EC" id="5.2.1.8" evidence="5"/>
<dbReference type="Pfam" id="PF00515">
    <property type="entry name" value="TPR_1"/>
    <property type="match status" value="1"/>
</dbReference>
<dbReference type="InterPro" id="IPR050590">
    <property type="entry name" value="Exosome_comp_Rrp42_subfam"/>
</dbReference>
<dbReference type="Gene3D" id="3.30.230.70">
    <property type="entry name" value="GHMP Kinase, N-terminal domain"/>
    <property type="match status" value="1"/>
</dbReference>
<comment type="catalytic activity">
    <reaction evidence="1">
        <text>[protein]-peptidylproline (omega=180) = [protein]-peptidylproline (omega=0)</text>
        <dbReference type="Rhea" id="RHEA:16237"/>
        <dbReference type="Rhea" id="RHEA-COMP:10747"/>
        <dbReference type="Rhea" id="RHEA-COMP:10748"/>
        <dbReference type="ChEBI" id="CHEBI:83833"/>
        <dbReference type="ChEBI" id="CHEBI:83834"/>
        <dbReference type="EC" id="5.2.1.8"/>
    </reaction>
</comment>
<gene>
    <name evidence="25" type="ORF">PMEA_00012340</name>
</gene>
<dbReference type="PANTHER" id="PTHR11097">
    <property type="entry name" value="EXOSOME COMPLEX EXONUCLEASE RIBOSOMAL RNA PROCESSING PROTEIN"/>
    <property type="match status" value="1"/>
</dbReference>
<dbReference type="Pfam" id="PF00160">
    <property type="entry name" value="Pro_isomerase"/>
    <property type="match status" value="1"/>
</dbReference>
<keyword evidence="13" id="KW-0697">Rotamase</keyword>
<evidence type="ECO:0000256" key="2">
    <source>
        <dbReference type="ARBA" id="ARBA00004496"/>
    </source>
</evidence>
<dbReference type="GO" id="GO:0006457">
    <property type="term" value="P:protein folding"/>
    <property type="evidence" value="ECO:0007669"/>
    <property type="project" value="InterPro"/>
</dbReference>
<dbReference type="PRINTS" id="PR00153">
    <property type="entry name" value="CSAPPISMRASE"/>
</dbReference>
<evidence type="ECO:0000256" key="7">
    <source>
        <dbReference type="ARBA" id="ARBA00022490"/>
    </source>
</evidence>
<dbReference type="Gene3D" id="1.25.40.10">
    <property type="entry name" value="Tetratricopeptide repeat domain"/>
    <property type="match status" value="1"/>
</dbReference>
<dbReference type="GO" id="GO:0003755">
    <property type="term" value="F:peptidyl-prolyl cis-trans isomerase activity"/>
    <property type="evidence" value="ECO:0007669"/>
    <property type="project" value="UniProtKB-KW"/>
</dbReference>
<dbReference type="PROSITE" id="PS50072">
    <property type="entry name" value="CSA_PPIASE_2"/>
    <property type="match status" value="1"/>
</dbReference>
<keyword evidence="11" id="KW-0271">Exosome</keyword>
<evidence type="ECO:0000256" key="18">
    <source>
        <dbReference type="ARBA" id="ARBA00074451"/>
    </source>
</evidence>
<dbReference type="CDD" id="cd11368">
    <property type="entry name" value="RNase_PH_RRP45"/>
    <property type="match status" value="1"/>
</dbReference>
<protein>
    <recommendedName>
        <fullName evidence="6">Exosome complex component RRP45</fullName>
        <ecNumber evidence="5">5.2.1.8</ecNumber>
    </recommendedName>
    <alternativeName>
        <fullName evidence="20">40 kDa peptidyl-prolyl cis-trans isomerase</fullName>
    </alternativeName>
    <alternativeName>
        <fullName evidence="21">Cyclophilin-40</fullName>
    </alternativeName>
    <alternativeName>
        <fullName evidence="16">Exosome component 9</fullName>
    </alternativeName>
    <alternativeName>
        <fullName evidence="18">Peptidyl-prolyl cis-trans isomerase D</fullName>
    </alternativeName>
    <alternativeName>
        <fullName evidence="19">Rotamase D</fullName>
    </alternativeName>
</protein>
<evidence type="ECO:0000256" key="12">
    <source>
        <dbReference type="ARBA" id="ARBA00022884"/>
    </source>
</evidence>
<dbReference type="InterPro" id="IPR011990">
    <property type="entry name" value="TPR-like_helical_dom_sf"/>
</dbReference>
<keyword evidence="7" id="KW-0963">Cytoplasm</keyword>
<keyword evidence="9" id="KW-0677">Repeat</keyword>
<dbReference type="InterPro" id="IPR015847">
    <property type="entry name" value="ExoRNase_PH_dom2"/>
</dbReference>
<evidence type="ECO:0000256" key="15">
    <source>
        <dbReference type="ARBA" id="ARBA00023242"/>
    </source>
</evidence>
<dbReference type="GO" id="GO:0071028">
    <property type="term" value="P:nuclear mRNA surveillance"/>
    <property type="evidence" value="ECO:0007669"/>
    <property type="project" value="TreeGrafter"/>
</dbReference>
<dbReference type="InterPro" id="IPR036345">
    <property type="entry name" value="ExoRNase_PH_dom2_sf"/>
</dbReference>
<dbReference type="GO" id="GO:0071035">
    <property type="term" value="P:nuclear polyadenylation-dependent rRNA catabolic process"/>
    <property type="evidence" value="ECO:0007669"/>
    <property type="project" value="TreeGrafter"/>
</dbReference>
<dbReference type="SUPFAM" id="SSF55666">
    <property type="entry name" value="Ribonuclease PH domain 2-like"/>
    <property type="match status" value="1"/>
</dbReference>
<keyword evidence="26" id="KW-1185">Reference proteome</keyword>
<evidence type="ECO:0000256" key="16">
    <source>
        <dbReference type="ARBA" id="ARBA00032660"/>
    </source>
</evidence>
<feature type="compositionally biased region" description="Basic residues" evidence="23">
    <location>
        <begin position="840"/>
        <end position="851"/>
    </location>
</feature>
<evidence type="ECO:0000256" key="22">
    <source>
        <dbReference type="PROSITE-ProRule" id="PRU00339"/>
    </source>
</evidence>
<dbReference type="InterPro" id="IPR002130">
    <property type="entry name" value="Cyclophilin-type_PPIase_dom"/>
</dbReference>
<dbReference type="GO" id="GO:0000467">
    <property type="term" value="P:exonucleolytic trimming to generate mature 3'-end of 5.8S rRNA from tricistronic rRNA transcript (SSU-rRNA, 5.8S rRNA, LSU-rRNA)"/>
    <property type="evidence" value="ECO:0007669"/>
    <property type="project" value="TreeGrafter"/>
</dbReference>
<comment type="subunit">
    <text evidence="17">Identified in ESR1 or NR3C1/GCR steroid receptor-chaperone complexes. Found in HSP90 chaperone complexes with kinase clients LCK or EIF2AK1. Two monomers associate with one HSP90 homodimer. Interacts with HSP90AA1. Interacts with HSP90AB1; PPID and FKBP4 compete for binding to HSP90AB1 and the interaction is mutually exclusive with the PPID:HSPA8 interaction. Interacts with HSPA8; PPID and STIP1 but not FKBP4 compete for binding to HSPA8 and the interaction is mutually exclusive with the PPID:HSP90AB1 interaction. Interacts with S100A1 and S100A2; the interactions dissociate the PPID:HSP90AA1 interaction. Interacts with S100A6. Interacts with MYB, ILF2, XRCC6, RACK1 and RPS3. Interacts with cytoplasmic dynein 1 intermediate chain (DYNC1I1 or DYNC1I2).</text>
</comment>
<evidence type="ECO:0000259" key="24">
    <source>
        <dbReference type="PROSITE" id="PS50072"/>
    </source>
</evidence>
<evidence type="ECO:0000256" key="6">
    <source>
        <dbReference type="ARBA" id="ARBA00019572"/>
    </source>
</evidence>
<feature type="domain" description="PPIase cyclophilin-type" evidence="24">
    <location>
        <begin position="10"/>
        <end position="174"/>
    </location>
</feature>
<evidence type="ECO:0000256" key="14">
    <source>
        <dbReference type="ARBA" id="ARBA00023235"/>
    </source>
</evidence>
<dbReference type="InterPro" id="IPR029000">
    <property type="entry name" value="Cyclophilin-like_dom_sf"/>
</dbReference>
<feature type="repeat" description="TPR" evidence="22">
    <location>
        <begin position="315"/>
        <end position="348"/>
    </location>
</feature>
<dbReference type="SUPFAM" id="SSF48452">
    <property type="entry name" value="TPR-like"/>
    <property type="match status" value="1"/>
</dbReference>
<evidence type="ECO:0000256" key="8">
    <source>
        <dbReference type="ARBA" id="ARBA00022552"/>
    </source>
</evidence>
<keyword evidence="14" id="KW-0413">Isomerase</keyword>
<dbReference type="SUPFAM" id="SSF54211">
    <property type="entry name" value="Ribosomal protein S5 domain 2-like"/>
    <property type="match status" value="1"/>
</dbReference>
<dbReference type="PROSITE" id="PS50005">
    <property type="entry name" value="TPR"/>
    <property type="match status" value="1"/>
</dbReference>
<dbReference type="InterPro" id="IPR019734">
    <property type="entry name" value="TPR_rpt"/>
</dbReference>
<evidence type="ECO:0000313" key="26">
    <source>
        <dbReference type="Proteomes" id="UP001159428"/>
    </source>
</evidence>
<dbReference type="FunFam" id="1.25.40.10:FF:000029">
    <property type="entry name" value="peptidyl-prolyl cis-trans isomerase D"/>
    <property type="match status" value="1"/>
</dbReference>
<dbReference type="InterPro" id="IPR020568">
    <property type="entry name" value="Ribosomal_Su5_D2-typ_SF"/>
</dbReference>
<dbReference type="InterPro" id="IPR001247">
    <property type="entry name" value="ExoRNase_PH_dom1"/>
</dbReference>
<dbReference type="FunFam" id="3.30.230.70:FF:000005">
    <property type="entry name" value="Exosome complex component RRP45"/>
    <property type="match status" value="1"/>
</dbReference>
<feature type="region of interest" description="Disordered" evidence="23">
    <location>
        <begin position="753"/>
        <end position="858"/>
    </location>
</feature>
<feature type="compositionally biased region" description="Acidic residues" evidence="23">
    <location>
        <begin position="249"/>
        <end position="261"/>
    </location>
</feature>
<comment type="similarity">
    <text evidence="4">Belongs to the RNase PH family.</text>
</comment>
<dbReference type="FunFam" id="2.40.100.10:FF:000009">
    <property type="entry name" value="Peptidyl-prolyl cis-trans isomerase D"/>
    <property type="match status" value="1"/>
</dbReference>
<dbReference type="GO" id="GO:0071038">
    <property type="term" value="P:TRAMP-dependent tRNA surveillance pathway"/>
    <property type="evidence" value="ECO:0007669"/>
    <property type="project" value="TreeGrafter"/>
</dbReference>
<feature type="compositionally biased region" description="Polar residues" evidence="23">
    <location>
        <begin position="812"/>
        <end position="825"/>
    </location>
</feature>
<feature type="region of interest" description="Disordered" evidence="23">
    <location>
        <begin position="245"/>
        <end position="269"/>
    </location>
</feature>
<dbReference type="CDD" id="cd01926">
    <property type="entry name" value="cyclophilin_ABH_like"/>
    <property type="match status" value="1"/>
</dbReference>
<dbReference type="GO" id="GO:0000176">
    <property type="term" value="C:nuclear exosome (RNase complex)"/>
    <property type="evidence" value="ECO:0007669"/>
    <property type="project" value="TreeGrafter"/>
</dbReference>
<dbReference type="AlphaFoldDB" id="A0AAU9WU01"/>
<keyword evidence="15" id="KW-0539">Nucleus</keyword>
<comment type="caution">
    <text evidence="25">The sequence shown here is derived from an EMBL/GenBank/DDBJ whole genome shotgun (WGS) entry which is preliminary data.</text>
</comment>
<evidence type="ECO:0000256" key="10">
    <source>
        <dbReference type="ARBA" id="ARBA00022803"/>
    </source>
</evidence>
<dbReference type="SMART" id="SM00028">
    <property type="entry name" value="TPR"/>
    <property type="match status" value="3"/>
</dbReference>
<dbReference type="Pfam" id="PF01138">
    <property type="entry name" value="RNase_PH"/>
    <property type="match status" value="1"/>
</dbReference>
<dbReference type="Gene3D" id="2.40.100.10">
    <property type="entry name" value="Cyclophilin-like"/>
    <property type="match status" value="1"/>
</dbReference>
<evidence type="ECO:0000256" key="23">
    <source>
        <dbReference type="SAM" id="MobiDB-lite"/>
    </source>
</evidence>
<comment type="subcellular location">
    <subcellularLocation>
        <location evidence="2">Cytoplasm</location>
    </subcellularLocation>
    <subcellularLocation>
        <location evidence="3">Nucleus</location>
        <location evidence="3">Nucleolus</location>
    </subcellularLocation>
</comment>
<dbReference type="GO" id="GO:0035925">
    <property type="term" value="F:mRNA 3'-UTR AU-rich region binding"/>
    <property type="evidence" value="ECO:0007669"/>
    <property type="project" value="TreeGrafter"/>
</dbReference>
<keyword evidence="12" id="KW-0694">RNA-binding</keyword>
<sequence>MSDNENPRCFFEVSIGDERVGRIVFELYADKCPKTAENFRALCVGDKGNASISGKPLHYKGCTFHRIIKGFMVQGGDFTNGDGTGGESIYGEKFEDENFELKHDERGLLSMANAGENTNGSQFFITTVPTPHLDGKHVVFGKVTKGWSVVKELENTPVDESKPKKLCVIDDCGELQPGEDDGICADDGTGDKLPDWPTDSDLDFSKPEEVLAAAEALKGIGNEQFKAQNYELAKKKYSKTLRYLNHSDSDEETSSSEEEGEKAEKVKEENIQEEKIQSLTISCFLNRAFCEIKLGDHAGAVEDCNEVLDLDDKNVKALYRRGQAKMNMQDFDQAMVDFQAAAKLEPNDKSIKNEMARLKKLKEEQRNKEKQIYSKIFSGLRSTSSVPFSTCERDFLLKGIGSGKVYCTRVPAFAFYFPSIRIDGREAYDYRKLRISFGVDRGHCEVQLGETRVLAQVSCEVVQPKPNRPTEGQLFLNVELSPMASPAFESGRMTEFGTELNRFMERCYVESRAIDVESLCIVAGEKVWSIRVDVHVLDNGGNIADCASIAAITALAHFRRPDVSVIGEDVTIHSPEDRDPVPLSILHMPVCITFGFFNEGQRLLVDPTDKEEIVMNGRMIMAMNIHREICGAVMGGGVSLESEQILRCSKIASVKVTEIVALIQEALEEDSKQRALGKTGLIESDTTPSIITVTSADESEVDISEAVEKVTERQYDDMTAMEENPWGAQLKGPGTAQIGEGGDNSWIVLDEEDGEMEESEEVEITGEERNSESPTPEPQQKNGSKVVHSIVDNDDSEEEDVIILTAERSDVIQKSSQPIRTQETLDFSGALKSDSGKNSNSKKKKKKRKSGNRTSQTS</sequence>
<evidence type="ECO:0000256" key="20">
    <source>
        <dbReference type="ARBA" id="ARBA00077823"/>
    </source>
</evidence>
<evidence type="ECO:0000256" key="21">
    <source>
        <dbReference type="ARBA" id="ARBA00082405"/>
    </source>
</evidence>
<dbReference type="PANTHER" id="PTHR11097:SF14">
    <property type="entry name" value="EXOSOME COMPLEX COMPONENT RRP45"/>
    <property type="match status" value="1"/>
</dbReference>
<feature type="compositionally biased region" description="Acidic residues" evidence="23">
    <location>
        <begin position="753"/>
        <end position="765"/>
    </location>
</feature>
<feature type="compositionally biased region" description="Polar residues" evidence="23">
    <location>
        <begin position="772"/>
        <end position="783"/>
    </location>
</feature>
<dbReference type="EMBL" id="CALNXJ010000021">
    <property type="protein sequence ID" value="CAH3125941.1"/>
    <property type="molecule type" value="Genomic_DNA"/>
</dbReference>
<evidence type="ECO:0000256" key="19">
    <source>
        <dbReference type="ARBA" id="ARBA00076602"/>
    </source>
</evidence>
<dbReference type="Pfam" id="PF03725">
    <property type="entry name" value="RNase_PH_C"/>
    <property type="match status" value="1"/>
</dbReference>
<keyword evidence="10 22" id="KW-0802">TPR repeat</keyword>
<accession>A0AAU9WU01</accession>
<evidence type="ECO:0000256" key="5">
    <source>
        <dbReference type="ARBA" id="ARBA00013194"/>
    </source>
</evidence>
<dbReference type="PROSITE" id="PS00170">
    <property type="entry name" value="CSA_PPIASE_1"/>
    <property type="match status" value="1"/>
</dbReference>
<dbReference type="SUPFAM" id="SSF50891">
    <property type="entry name" value="Cyclophilin-like"/>
    <property type="match status" value="1"/>
</dbReference>
<organism evidence="25 26">
    <name type="scientific">Pocillopora meandrina</name>
    <dbReference type="NCBI Taxonomy" id="46732"/>
    <lineage>
        <taxon>Eukaryota</taxon>
        <taxon>Metazoa</taxon>
        <taxon>Cnidaria</taxon>
        <taxon>Anthozoa</taxon>
        <taxon>Hexacorallia</taxon>
        <taxon>Scleractinia</taxon>
        <taxon>Astrocoeniina</taxon>
        <taxon>Pocilloporidae</taxon>
        <taxon>Pocillopora</taxon>
    </lineage>
</organism>
<evidence type="ECO:0000313" key="25">
    <source>
        <dbReference type="EMBL" id="CAH3125941.1"/>
    </source>
</evidence>
<feature type="compositionally biased region" description="Acidic residues" evidence="23">
    <location>
        <begin position="792"/>
        <end position="801"/>
    </location>
</feature>
<dbReference type="Proteomes" id="UP001159428">
    <property type="component" value="Unassembled WGS sequence"/>
</dbReference>
<evidence type="ECO:0000256" key="3">
    <source>
        <dbReference type="ARBA" id="ARBA00004604"/>
    </source>
</evidence>
<evidence type="ECO:0000256" key="1">
    <source>
        <dbReference type="ARBA" id="ARBA00000971"/>
    </source>
</evidence>
<proteinExistence type="inferred from homology"/>
<dbReference type="GO" id="GO:0005730">
    <property type="term" value="C:nucleolus"/>
    <property type="evidence" value="ECO:0007669"/>
    <property type="project" value="UniProtKB-SubCell"/>
</dbReference>